<protein>
    <submittedName>
        <fullName evidence="3">Site-specific integrase</fullName>
    </submittedName>
</protein>
<evidence type="ECO:0000256" key="1">
    <source>
        <dbReference type="ARBA" id="ARBA00023172"/>
    </source>
</evidence>
<dbReference type="RefSeq" id="WP_338176375.1">
    <property type="nucleotide sequence ID" value="NZ_JAEKNQ010000012.1"/>
</dbReference>
<dbReference type="GO" id="GO:0015074">
    <property type="term" value="P:DNA integration"/>
    <property type="evidence" value="ECO:0007669"/>
    <property type="project" value="InterPro"/>
</dbReference>
<proteinExistence type="predicted"/>
<dbReference type="SUPFAM" id="SSF56349">
    <property type="entry name" value="DNA breaking-rejoining enzymes"/>
    <property type="match status" value="1"/>
</dbReference>
<dbReference type="Pfam" id="PF00589">
    <property type="entry name" value="Phage_integrase"/>
    <property type="match status" value="1"/>
</dbReference>
<dbReference type="Gene3D" id="1.10.443.10">
    <property type="entry name" value="Intergrase catalytic core"/>
    <property type="match status" value="1"/>
</dbReference>
<keyword evidence="1" id="KW-0233">DNA recombination</keyword>
<dbReference type="CDD" id="cd00397">
    <property type="entry name" value="DNA_BRE_C"/>
    <property type="match status" value="1"/>
</dbReference>
<accession>A0A934KG57</accession>
<gene>
    <name evidence="3" type="ORF">JF888_02120</name>
</gene>
<dbReference type="EMBL" id="JAEKNQ010000012">
    <property type="protein sequence ID" value="MBJ7601988.1"/>
    <property type="molecule type" value="Genomic_DNA"/>
</dbReference>
<dbReference type="Proteomes" id="UP000620075">
    <property type="component" value="Unassembled WGS sequence"/>
</dbReference>
<name>A0A934KG57_9BACT</name>
<feature type="domain" description="Tyr recombinase" evidence="2">
    <location>
        <begin position="1"/>
        <end position="129"/>
    </location>
</feature>
<dbReference type="GO" id="GO:0003677">
    <property type="term" value="F:DNA binding"/>
    <property type="evidence" value="ECO:0007669"/>
    <property type="project" value="InterPro"/>
</dbReference>
<evidence type="ECO:0000313" key="3">
    <source>
        <dbReference type="EMBL" id="MBJ7601988.1"/>
    </source>
</evidence>
<dbReference type="AlphaFoldDB" id="A0A934KG57"/>
<reference evidence="3 4" key="1">
    <citation type="submission" date="2020-10" db="EMBL/GenBank/DDBJ databases">
        <title>Ca. Dormibacterota MAGs.</title>
        <authorList>
            <person name="Montgomery K."/>
        </authorList>
    </citation>
    <scope>NUCLEOTIDE SEQUENCE [LARGE SCALE GENOMIC DNA]</scope>
    <source>
        <strain evidence="3">SC8811_S16_3</strain>
    </source>
</reference>
<comment type="caution">
    <text evidence="3">The sequence shown here is derived from an EMBL/GenBank/DDBJ whole genome shotgun (WGS) entry which is preliminary data.</text>
</comment>
<dbReference type="InterPro" id="IPR011010">
    <property type="entry name" value="DNA_brk_join_enz"/>
</dbReference>
<organism evidence="3 4">
    <name type="scientific">Candidatus Dormiibacter inghamiae</name>
    <dbReference type="NCBI Taxonomy" id="3127013"/>
    <lineage>
        <taxon>Bacteria</taxon>
        <taxon>Bacillati</taxon>
        <taxon>Candidatus Dormiibacterota</taxon>
        <taxon>Candidatus Dormibacteria</taxon>
        <taxon>Candidatus Dormibacterales</taxon>
        <taxon>Candidatus Dormibacteraceae</taxon>
        <taxon>Candidatus Dormiibacter</taxon>
    </lineage>
</organism>
<evidence type="ECO:0000313" key="4">
    <source>
        <dbReference type="Proteomes" id="UP000620075"/>
    </source>
</evidence>
<sequence length="142" mass="16370">MARGRVELRVRWDGGAKGRKSRRVPITPKLAAGVKRYEARVRRESGSPTLLVNERGLAYRRFGIDAIMDRLQRRVGFRLHAHGFRHTFGTVATKLGWNFEHLRAMGHGDYGTLQRYVRLSTDRDLGPLRDWAKFIVEEPSVE</sequence>
<evidence type="ECO:0000259" key="2">
    <source>
        <dbReference type="PROSITE" id="PS51898"/>
    </source>
</evidence>
<dbReference type="GO" id="GO:0006310">
    <property type="term" value="P:DNA recombination"/>
    <property type="evidence" value="ECO:0007669"/>
    <property type="project" value="UniProtKB-KW"/>
</dbReference>
<dbReference type="PROSITE" id="PS51898">
    <property type="entry name" value="TYR_RECOMBINASE"/>
    <property type="match status" value="1"/>
</dbReference>
<dbReference type="InterPro" id="IPR002104">
    <property type="entry name" value="Integrase_catalytic"/>
</dbReference>
<dbReference type="InterPro" id="IPR013762">
    <property type="entry name" value="Integrase-like_cat_sf"/>
</dbReference>